<dbReference type="AlphaFoldDB" id="A0A9N8V4R5"/>
<evidence type="ECO:0000313" key="2">
    <source>
        <dbReference type="EMBL" id="CAG8437458.1"/>
    </source>
</evidence>
<name>A0A9N8V4R5_9GLOM</name>
<reference evidence="2" key="1">
    <citation type="submission" date="2021-06" db="EMBL/GenBank/DDBJ databases">
        <authorList>
            <person name="Kallberg Y."/>
            <person name="Tangrot J."/>
            <person name="Rosling A."/>
        </authorList>
    </citation>
    <scope>NUCLEOTIDE SEQUENCE</scope>
    <source>
        <strain evidence="2">FL130A</strain>
    </source>
</reference>
<keyword evidence="3" id="KW-1185">Reference proteome</keyword>
<keyword evidence="1" id="KW-0175">Coiled coil</keyword>
<evidence type="ECO:0000256" key="1">
    <source>
        <dbReference type="SAM" id="Coils"/>
    </source>
</evidence>
<accession>A0A9N8V4R5</accession>
<sequence>MQEVNKAFEILAEKARISAELERLAAQREELKIITKMFFYQELTSDISIEMSLEEISADNGNTLEADKVNSPAFKFKEEMLAAIKKRKEELKKGINDPWLEKARANAIEAIERNLRGKNLKVEELDEKYHNYRKNLTV</sequence>
<dbReference type="OrthoDB" id="2449372at2759"/>
<feature type="coiled-coil region" evidence="1">
    <location>
        <begin position="108"/>
        <end position="135"/>
    </location>
</feature>
<dbReference type="EMBL" id="CAJVPS010000001">
    <property type="protein sequence ID" value="CAG8437458.1"/>
    <property type="molecule type" value="Genomic_DNA"/>
</dbReference>
<protein>
    <submittedName>
        <fullName evidence="2">6952_t:CDS:1</fullName>
    </submittedName>
</protein>
<gene>
    <name evidence="2" type="ORF">ALEPTO_LOCUS23</name>
</gene>
<evidence type="ECO:0000313" key="3">
    <source>
        <dbReference type="Proteomes" id="UP000789508"/>
    </source>
</evidence>
<organism evidence="2 3">
    <name type="scientific">Ambispora leptoticha</name>
    <dbReference type="NCBI Taxonomy" id="144679"/>
    <lineage>
        <taxon>Eukaryota</taxon>
        <taxon>Fungi</taxon>
        <taxon>Fungi incertae sedis</taxon>
        <taxon>Mucoromycota</taxon>
        <taxon>Glomeromycotina</taxon>
        <taxon>Glomeromycetes</taxon>
        <taxon>Archaeosporales</taxon>
        <taxon>Ambisporaceae</taxon>
        <taxon>Ambispora</taxon>
    </lineage>
</organism>
<proteinExistence type="predicted"/>
<comment type="caution">
    <text evidence="2">The sequence shown here is derived from an EMBL/GenBank/DDBJ whole genome shotgun (WGS) entry which is preliminary data.</text>
</comment>
<dbReference type="Proteomes" id="UP000789508">
    <property type="component" value="Unassembled WGS sequence"/>
</dbReference>